<protein>
    <submittedName>
        <fullName evidence="1">(salmon louse) hypothetical protein</fullName>
    </submittedName>
</protein>
<accession>A0A7R8CIL2</accession>
<dbReference type="OrthoDB" id="6366253at2759"/>
<gene>
    <name evidence="1" type="ORF">LSAA_4445</name>
</gene>
<proteinExistence type="predicted"/>
<organism evidence="1 2">
    <name type="scientific">Lepeophtheirus salmonis</name>
    <name type="common">Salmon louse</name>
    <name type="synonym">Caligus salmonis</name>
    <dbReference type="NCBI Taxonomy" id="72036"/>
    <lineage>
        <taxon>Eukaryota</taxon>
        <taxon>Metazoa</taxon>
        <taxon>Ecdysozoa</taxon>
        <taxon>Arthropoda</taxon>
        <taxon>Crustacea</taxon>
        <taxon>Multicrustacea</taxon>
        <taxon>Hexanauplia</taxon>
        <taxon>Copepoda</taxon>
        <taxon>Siphonostomatoida</taxon>
        <taxon>Caligidae</taxon>
        <taxon>Lepeophtheirus</taxon>
    </lineage>
</organism>
<keyword evidence="2" id="KW-1185">Reference proteome</keyword>
<dbReference type="AlphaFoldDB" id="A0A7R8CIL2"/>
<sequence length="154" mass="18217">MAHCPHPKSSSEDQSPISQLSLVEDWKERLNDHDHQMAKQLEHAKNHYDKTSNQLKLIPTGSKFWIQDPTNKIWDRTATVQDKKQDREYVLLLPLGTTHCRSQRFIWIFKNRKEIITTPHCENTLKDNNLADKSPNVRRPKRLKFATYKYNPLN</sequence>
<name>A0A7R8CIL2_LEPSM</name>
<reference evidence="1" key="1">
    <citation type="submission" date="2021-02" db="EMBL/GenBank/DDBJ databases">
        <authorList>
            <person name="Bekaert M."/>
        </authorList>
    </citation>
    <scope>NUCLEOTIDE SEQUENCE</scope>
    <source>
        <strain evidence="1">IoA-00</strain>
    </source>
</reference>
<dbReference type="EMBL" id="HG994592">
    <property type="protein sequence ID" value="CAF2832408.1"/>
    <property type="molecule type" value="Genomic_DNA"/>
</dbReference>
<dbReference type="Proteomes" id="UP000675881">
    <property type="component" value="Chromosome 13"/>
</dbReference>
<evidence type="ECO:0000313" key="2">
    <source>
        <dbReference type="Proteomes" id="UP000675881"/>
    </source>
</evidence>
<evidence type="ECO:0000313" key="1">
    <source>
        <dbReference type="EMBL" id="CAF2832408.1"/>
    </source>
</evidence>